<keyword evidence="11" id="KW-1185">Reference proteome</keyword>
<dbReference type="HAMAP" id="MF_00530">
    <property type="entry name" value="ATP_synth_epsil_bac"/>
    <property type="match status" value="1"/>
</dbReference>
<dbReference type="Pfam" id="PF02823">
    <property type="entry name" value="ATP-synt_DE_N"/>
    <property type="match status" value="1"/>
</dbReference>
<dbReference type="GO" id="GO:0045259">
    <property type="term" value="C:proton-transporting ATP synthase complex"/>
    <property type="evidence" value="ECO:0007669"/>
    <property type="project" value="UniProtKB-KW"/>
</dbReference>
<dbReference type="GO" id="GO:0012505">
    <property type="term" value="C:endomembrane system"/>
    <property type="evidence" value="ECO:0007669"/>
    <property type="project" value="UniProtKB-SubCell"/>
</dbReference>
<evidence type="ECO:0000313" key="10">
    <source>
        <dbReference type="EMBL" id="NYT49281.1"/>
    </source>
</evidence>
<evidence type="ECO:0000256" key="7">
    <source>
        <dbReference type="ARBA" id="ARBA00023196"/>
    </source>
</evidence>
<dbReference type="NCBIfam" id="TIGR03166">
    <property type="entry name" value="alt_F1F0_F1_eps"/>
    <property type="match status" value="1"/>
</dbReference>
<comment type="caution">
    <text evidence="10">The sequence shown here is derived from an EMBL/GenBank/DDBJ whole genome shotgun (WGS) entry which is preliminary data.</text>
</comment>
<organism evidence="10 11">
    <name type="scientific">Parapusillimonas granuli</name>
    <dbReference type="NCBI Taxonomy" id="380911"/>
    <lineage>
        <taxon>Bacteria</taxon>
        <taxon>Pseudomonadati</taxon>
        <taxon>Pseudomonadota</taxon>
        <taxon>Betaproteobacteria</taxon>
        <taxon>Burkholderiales</taxon>
        <taxon>Alcaligenaceae</taxon>
        <taxon>Parapusillimonas</taxon>
    </lineage>
</organism>
<dbReference type="RefSeq" id="WP_180154587.1">
    <property type="nucleotide sequence ID" value="NZ_JACCEM010000004.1"/>
</dbReference>
<evidence type="ECO:0000256" key="2">
    <source>
        <dbReference type="ARBA" id="ARBA00004184"/>
    </source>
</evidence>
<dbReference type="InterPro" id="IPR001469">
    <property type="entry name" value="ATP_synth_F1_dsu/esu"/>
</dbReference>
<evidence type="ECO:0000256" key="6">
    <source>
        <dbReference type="ARBA" id="ARBA00023136"/>
    </source>
</evidence>
<dbReference type="EMBL" id="JACCEM010000004">
    <property type="protein sequence ID" value="NYT49281.1"/>
    <property type="molecule type" value="Genomic_DNA"/>
</dbReference>
<keyword evidence="8" id="KW-0066">ATP synthesis</keyword>
<evidence type="ECO:0000256" key="5">
    <source>
        <dbReference type="ARBA" id="ARBA00023065"/>
    </source>
</evidence>
<dbReference type="GO" id="GO:0046933">
    <property type="term" value="F:proton-transporting ATP synthase activity, rotational mechanism"/>
    <property type="evidence" value="ECO:0007669"/>
    <property type="project" value="UniProtKB-UniRule"/>
</dbReference>
<keyword evidence="6 8" id="KW-0472">Membrane</keyword>
<dbReference type="InterPro" id="IPR020546">
    <property type="entry name" value="ATP_synth_F1_dsu/esu_N"/>
</dbReference>
<comment type="subunit">
    <text evidence="8">F-type ATPases have 2 components, CF(1) - the catalytic core - and CF(0) - the membrane proton channel. CF(1) has five subunits: alpha(3), beta(3), gamma(1), delta(1), epsilon(1). CF(0) has three main subunits: a, b and c.</text>
</comment>
<comment type="function">
    <text evidence="1 8">Produces ATP from ADP in the presence of a proton gradient across the membrane.</text>
</comment>
<dbReference type="Gene3D" id="2.60.15.10">
    <property type="entry name" value="F0F1 ATP synthase delta/epsilon subunit, N-terminal"/>
    <property type="match status" value="1"/>
</dbReference>
<keyword evidence="4 8" id="KW-0813">Transport</keyword>
<evidence type="ECO:0000259" key="9">
    <source>
        <dbReference type="Pfam" id="PF02823"/>
    </source>
</evidence>
<evidence type="ECO:0000256" key="4">
    <source>
        <dbReference type="ARBA" id="ARBA00022448"/>
    </source>
</evidence>
<proteinExistence type="inferred from homology"/>
<dbReference type="GO" id="GO:0005886">
    <property type="term" value="C:plasma membrane"/>
    <property type="evidence" value="ECO:0007669"/>
    <property type="project" value="UniProtKB-SubCell"/>
</dbReference>
<comment type="subcellular location">
    <subcellularLocation>
        <location evidence="8">Cell membrane</location>
        <topology evidence="8">Peripheral membrane protein</topology>
    </subcellularLocation>
    <subcellularLocation>
        <location evidence="2">Endomembrane system</location>
        <topology evidence="2">Peripheral membrane protein</topology>
    </subcellularLocation>
</comment>
<evidence type="ECO:0000256" key="1">
    <source>
        <dbReference type="ARBA" id="ARBA00003543"/>
    </source>
</evidence>
<sequence length="132" mass="14349">MSADHVMRLRVLTPAQAVVDVSARKLVAEGTHGFFAVLPRHIDAVVALPASLLSYVTADGSEHFIGTDEGILVKQGAEVCISVLDAFESDDLDALRERLAQHLSNLEDHERTARSAIARLEAGAIRHVMEIR</sequence>
<comment type="similarity">
    <text evidence="3 8">Belongs to the ATPase epsilon chain family.</text>
</comment>
<protein>
    <recommendedName>
        <fullName evidence="8">ATP synthase epsilon chain</fullName>
    </recommendedName>
    <alternativeName>
        <fullName evidence="8">ATP synthase F1 sector epsilon subunit</fullName>
    </alternativeName>
    <alternativeName>
        <fullName evidence="8">F-ATPase epsilon subunit</fullName>
    </alternativeName>
</protein>
<keyword evidence="8" id="KW-1003">Cell membrane</keyword>
<keyword evidence="8" id="KW-0375">Hydrogen ion transport</keyword>
<evidence type="ECO:0000256" key="8">
    <source>
        <dbReference type="HAMAP-Rule" id="MF_00530"/>
    </source>
</evidence>
<dbReference type="CDD" id="cd12152">
    <property type="entry name" value="F1-ATPase_delta"/>
    <property type="match status" value="1"/>
</dbReference>
<reference evidence="10 11" key="1">
    <citation type="submission" date="2020-07" db="EMBL/GenBank/DDBJ databases">
        <title>Taxonomic revisions and descriptions of new bacterial species based on genomic comparisons in the high-G+C-content subgroup of the family Alcaligenaceae.</title>
        <authorList>
            <person name="Szabo A."/>
            <person name="Felfoldi T."/>
        </authorList>
    </citation>
    <scope>NUCLEOTIDE SEQUENCE [LARGE SCALE GENOMIC DNA]</scope>
    <source>
        <strain evidence="10 11">LMG 24012</strain>
    </source>
</reference>
<evidence type="ECO:0000313" key="11">
    <source>
        <dbReference type="Proteomes" id="UP000559809"/>
    </source>
</evidence>
<keyword evidence="5 8" id="KW-0406">Ion transport</keyword>
<dbReference type="InterPro" id="IPR024037">
    <property type="entry name" value="Alt_ATP_synth_F1_esu"/>
</dbReference>
<dbReference type="GO" id="GO:0005524">
    <property type="term" value="F:ATP binding"/>
    <property type="evidence" value="ECO:0007669"/>
    <property type="project" value="UniProtKB-UniRule"/>
</dbReference>
<evidence type="ECO:0000256" key="3">
    <source>
        <dbReference type="ARBA" id="ARBA00005712"/>
    </source>
</evidence>
<gene>
    <name evidence="8" type="primary">atpC</name>
    <name evidence="10" type="ORF">H0A72_08155</name>
</gene>
<dbReference type="InterPro" id="IPR036771">
    <property type="entry name" value="ATPsynth_dsu/esu_N"/>
</dbReference>
<name>A0A853G3H2_9BURK</name>
<feature type="domain" description="ATP synthase F1 complex delta/epsilon subunit N-terminal" evidence="9">
    <location>
        <begin position="7"/>
        <end position="85"/>
    </location>
</feature>
<dbReference type="SUPFAM" id="SSF51344">
    <property type="entry name" value="Epsilon subunit of F1F0-ATP synthase N-terminal domain"/>
    <property type="match status" value="1"/>
</dbReference>
<dbReference type="AlphaFoldDB" id="A0A853G3H2"/>
<accession>A0A853G3H2</accession>
<keyword evidence="7 8" id="KW-0139">CF(1)</keyword>
<dbReference type="Proteomes" id="UP000559809">
    <property type="component" value="Unassembled WGS sequence"/>
</dbReference>